<gene>
    <name evidence="5" type="ORF">APUU_60886A</name>
</gene>
<evidence type="ECO:0000256" key="1">
    <source>
        <dbReference type="ARBA" id="ARBA00010088"/>
    </source>
</evidence>
<feature type="active site" description="Proton donor" evidence="3">
    <location>
        <position position="320"/>
    </location>
</feature>
<feature type="active site" description="Nucleophile" evidence="3">
    <location>
        <position position="196"/>
    </location>
</feature>
<dbReference type="GO" id="GO:0004301">
    <property type="term" value="F:epoxide hydrolase activity"/>
    <property type="evidence" value="ECO:0007669"/>
    <property type="project" value="TreeGrafter"/>
</dbReference>
<keyword evidence="2" id="KW-0378">Hydrolase</keyword>
<feature type="active site" description="Proton acceptor" evidence="3">
    <location>
        <position position="377"/>
    </location>
</feature>
<dbReference type="OrthoDB" id="7130006at2759"/>
<name>A0A7R7XW29_9EURO</name>
<feature type="domain" description="Epoxide hydrolase N-terminal" evidence="4">
    <location>
        <begin position="16"/>
        <end position="128"/>
    </location>
</feature>
<evidence type="ECO:0000313" key="5">
    <source>
        <dbReference type="EMBL" id="BCS27839.1"/>
    </source>
</evidence>
<dbReference type="InterPro" id="IPR000639">
    <property type="entry name" value="Epox_hydrolase-like"/>
</dbReference>
<sequence length="405" mass="45976">MANFNTIPGTTPSKPEPFTLHVPETDLTEFHELLKLSKIGPQTWWNQQTDGHFGVSREWLSDAKEAWLKTFNWRAHEAQINSVPNFKLTIHDHEAGDVRIHFAALFSKRDDAVPVLFLHGYPGSFMEFLPMMQLLVEKYTPETLPYHVIVPSLPDYGLSGGASENVEMTLDRAARIMNQLMVDLGFGDGYIAQGGDLGSMLARMMSVEYQQCKALHINMLVLNTDEAPPEPETHDITPEEAEHLERTERWRETGFAYALEHGTRPSTIGLVVSSNPLALLAWIGEKHLEWTDPRHPLPLDTILGMASFYWFTSTLPRGLYHAALVKNILAGRRHPITKAKPLGYSRYPYDMAMLPESWAREIYPNLVLFRRHSQGGHFAALEMPEAFLDDVEEFIRLVCDGLKET</sequence>
<dbReference type="SUPFAM" id="SSF53474">
    <property type="entry name" value="alpha/beta-Hydrolases"/>
    <property type="match status" value="1"/>
</dbReference>
<keyword evidence="6" id="KW-1185">Reference proteome</keyword>
<proteinExistence type="inferred from homology"/>
<reference evidence="5" key="1">
    <citation type="submission" date="2021-01" db="EMBL/GenBank/DDBJ databases">
        <authorList>
            <consortium name="Aspergillus puulaauensis MK2 genome sequencing consortium"/>
            <person name="Kazuki M."/>
            <person name="Futagami T."/>
        </authorList>
    </citation>
    <scope>NUCLEOTIDE SEQUENCE</scope>
    <source>
        <strain evidence="5">MK2</strain>
    </source>
</reference>
<dbReference type="KEGG" id="apuu:APUU_60886A"/>
<dbReference type="RefSeq" id="XP_041560033.1">
    <property type="nucleotide sequence ID" value="XM_041694176.1"/>
</dbReference>
<dbReference type="GeneID" id="64977843"/>
<dbReference type="PANTHER" id="PTHR21661">
    <property type="entry name" value="EPOXIDE HYDROLASE 1-RELATED"/>
    <property type="match status" value="1"/>
</dbReference>
<reference evidence="5" key="2">
    <citation type="submission" date="2021-02" db="EMBL/GenBank/DDBJ databases">
        <title>Aspergillus puulaauensis MK2 genome sequence.</title>
        <authorList>
            <person name="Futagami T."/>
            <person name="Mori K."/>
            <person name="Kadooka C."/>
            <person name="Tanaka T."/>
        </authorList>
    </citation>
    <scope>NUCLEOTIDE SEQUENCE</scope>
    <source>
        <strain evidence="5">MK2</strain>
    </source>
</reference>
<evidence type="ECO:0000256" key="2">
    <source>
        <dbReference type="ARBA" id="ARBA00022801"/>
    </source>
</evidence>
<dbReference type="InterPro" id="IPR029058">
    <property type="entry name" value="AB_hydrolase_fold"/>
</dbReference>
<dbReference type="InterPro" id="IPR010497">
    <property type="entry name" value="Epoxide_hydro_N"/>
</dbReference>
<dbReference type="Gene3D" id="3.40.50.1820">
    <property type="entry name" value="alpha/beta hydrolase"/>
    <property type="match status" value="1"/>
</dbReference>
<dbReference type="PANTHER" id="PTHR21661:SF39">
    <property type="entry name" value="HYDROLASE, PUTATIVE (AFU_ORTHOLOGUE AFUA_3G08960)-RELATED"/>
    <property type="match status" value="1"/>
</dbReference>
<accession>A0A7R7XW29</accession>
<dbReference type="EMBL" id="AP024448">
    <property type="protein sequence ID" value="BCS27839.1"/>
    <property type="molecule type" value="Genomic_DNA"/>
</dbReference>
<evidence type="ECO:0000259" key="4">
    <source>
        <dbReference type="Pfam" id="PF06441"/>
    </source>
</evidence>
<organism evidence="5 6">
    <name type="scientific">Aspergillus puulaauensis</name>
    <dbReference type="NCBI Taxonomy" id="1220207"/>
    <lineage>
        <taxon>Eukaryota</taxon>
        <taxon>Fungi</taxon>
        <taxon>Dikarya</taxon>
        <taxon>Ascomycota</taxon>
        <taxon>Pezizomycotina</taxon>
        <taxon>Eurotiomycetes</taxon>
        <taxon>Eurotiomycetidae</taxon>
        <taxon>Eurotiales</taxon>
        <taxon>Aspergillaceae</taxon>
        <taxon>Aspergillus</taxon>
    </lineage>
</organism>
<evidence type="ECO:0000313" key="6">
    <source>
        <dbReference type="Proteomes" id="UP000654913"/>
    </source>
</evidence>
<protein>
    <recommendedName>
        <fullName evidence="4">Epoxide hydrolase N-terminal domain-containing protein</fullName>
    </recommendedName>
</protein>
<dbReference type="Pfam" id="PF06441">
    <property type="entry name" value="EHN"/>
    <property type="match status" value="1"/>
</dbReference>
<dbReference type="GO" id="GO:0097176">
    <property type="term" value="P:epoxide metabolic process"/>
    <property type="evidence" value="ECO:0007669"/>
    <property type="project" value="TreeGrafter"/>
</dbReference>
<evidence type="ECO:0000256" key="3">
    <source>
        <dbReference type="PIRSR" id="PIRSR001112-1"/>
    </source>
</evidence>
<comment type="similarity">
    <text evidence="1">Belongs to the peptidase S33 family.</text>
</comment>
<dbReference type="PRINTS" id="PR00412">
    <property type="entry name" value="EPOXHYDRLASE"/>
</dbReference>
<dbReference type="AlphaFoldDB" id="A0A7R7XW29"/>
<dbReference type="PIRSF" id="PIRSF001112">
    <property type="entry name" value="Epoxide_hydrolase"/>
    <property type="match status" value="1"/>
</dbReference>
<dbReference type="Proteomes" id="UP000654913">
    <property type="component" value="Chromosome 6"/>
</dbReference>
<dbReference type="InterPro" id="IPR016292">
    <property type="entry name" value="Epoxide_hydrolase"/>
</dbReference>